<dbReference type="AlphaFoldDB" id="R9I8J9"/>
<reference evidence="1 2" key="1">
    <citation type="submission" date="2013-04" db="EMBL/GenBank/DDBJ databases">
        <title>The Genome Sequence of Bacteroides massiliensis dnLKV3.</title>
        <authorList>
            <consortium name="The Broad Institute Genomics Platform"/>
            <consortium name="The Broad Institute Genome Sequencing Center for Infectious Disease"/>
            <person name="Earl A."/>
            <person name="Xavier R."/>
            <person name="Kuhn K."/>
            <person name="Stappenbeck T."/>
            <person name="Walker B."/>
            <person name="Young S."/>
            <person name="Zeng Q."/>
            <person name="Gargeya S."/>
            <person name="Fitzgerald M."/>
            <person name="Haas B."/>
            <person name="Abouelleil A."/>
            <person name="Allen A.W."/>
            <person name="Alvarado L."/>
            <person name="Arachchi H.M."/>
            <person name="Berlin A.M."/>
            <person name="Chapman S.B."/>
            <person name="Gainer-Dewar J."/>
            <person name="Goldberg J."/>
            <person name="Griggs A."/>
            <person name="Gujja S."/>
            <person name="Hansen M."/>
            <person name="Howarth C."/>
            <person name="Imamovic A."/>
            <person name="Ireland A."/>
            <person name="Larimer J."/>
            <person name="McCowan C."/>
            <person name="Murphy C."/>
            <person name="Pearson M."/>
            <person name="Poon T.W."/>
            <person name="Priest M."/>
            <person name="Roberts A."/>
            <person name="Saif S."/>
            <person name="Shea T."/>
            <person name="Sisk P."/>
            <person name="Sykes S."/>
            <person name="Wortman J."/>
            <person name="Nusbaum C."/>
            <person name="Birren B."/>
        </authorList>
    </citation>
    <scope>NUCLEOTIDE SEQUENCE [LARGE SCALE GENOMIC DNA]</scope>
    <source>
        <strain evidence="2">dnLKV3</strain>
    </source>
</reference>
<evidence type="ECO:0000313" key="1">
    <source>
        <dbReference type="EMBL" id="EOS12760.1"/>
    </source>
</evidence>
<dbReference type="Proteomes" id="UP000014200">
    <property type="component" value="Unassembled WGS sequence"/>
</dbReference>
<dbReference type="EMBL" id="ASSP01000011">
    <property type="protein sequence ID" value="EOS12760.1"/>
    <property type="molecule type" value="Genomic_DNA"/>
</dbReference>
<gene>
    <name evidence="1" type="ORF">C802_01915</name>
</gene>
<evidence type="ECO:0000313" key="2">
    <source>
        <dbReference type="Proteomes" id="UP000014200"/>
    </source>
</evidence>
<organism evidence="1 2">
    <name type="scientific">Phocaeicola sartorii</name>
    <dbReference type="NCBI Taxonomy" id="671267"/>
    <lineage>
        <taxon>Bacteria</taxon>
        <taxon>Pseudomonadati</taxon>
        <taxon>Bacteroidota</taxon>
        <taxon>Bacteroidia</taxon>
        <taxon>Bacteroidales</taxon>
        <taxon>Bacteroidaceae</taxon>
        <taxon>Phocaeicola</taxon>
    </lineage>
</organism>
<proteinExistence type="predicted"/>
<name>R9I8J9_9BACT</name>
<comment type="caution">
    <text evidence="1">The sequence shown here is derived from an EMBL/GenBank/DDBJ whole genome shotgun (WGS) entry which is preliminary data.</text>
</comment>
<dbReference type="HOGENOM" id="CLU_2231080_0_0_10"/>
<accession>R9I8J9</accession>
<keyword evidence="2" id="KW-1185">Reference proteome</keyword>
<protein>
    <submittedName>
        <fullName evidence="1">Uncharacterized protein</fullName>
    </submittedName>
</protein>
<sequence>MTKTHFTCWRNRPNVFHQQLYLISAIKRRGTQADTLHVRRFRAESFCFISQNIQHRTEHGHLSLRLGLQCLNNAQMSNGDNLSCGMRMMFAGRRMRVYNHHPVHNMNVGKQGDAYLIR</sequence>